<dbReference type="Gene3D" id="3.10.20.10">
    <property type="match status" value="1"/>
</dbReference>
<sequence length="57" mass="6540">MSEFTVRGRFQTREGYQQFERTTTAENEAVAIEHTYADFGSEHGLKRTQVDIEGVSQ</sequence>
<dbReference type="AlphaFoldDB" id="A0A3P3RC28"/>
<dbReference type="GO" id="GO:0003735">
    <property type="term" value="F:structural constituent of ribosome"/>
    <property type="evidence" value="ECO:0007669"/>
    <property type="project" value="InterPro"/>
</dbReference>
<keyword evidence="1 3" id="KW-0689">Ribosomal protein</keyword>
<evidence type="ECO:0000256" key="2">
    <source>
        <dbReference type="ARBA" id="ARBA00023274"/>
    </source>
</evidence>
<gene>
    <name evidence="3" type="primary">rpl18a</name>
    <name evidence="3" type="synonym">rpl20e</name>
    <name evidence="3" type="synonym">rplX</name>
    <name evidence="5" type="ORF">EIK79_08425</name>
</gene>
<dbReference type="GO" id="GO:1990904">
    <property type="term" value="C:ribonucleoprotein complex"/>
    <property type="evidence" value="ECO:0007669"/>
    <property type="project" value="UniProtKB-KW"/>
</dbReference>
<dbReference type="OrthoDB" id="191241at2157"/>
<keyword evidence="3" id="KW-0699">rRNA-binding</keyword>
<evidence type="ECO:0000256" key="3">
    <source>
        <dbReference type="HAMAP-Rule" id="MF_00273"/>
    </source>
</evidence>
<organism evidence="5 6">
    <name type="scientific">Halocatena pleomorpha</name>
    <dbReference type="NCBI Taxonomy" id="1785090"/>
    <lineage>
        <taxon>Archaea</taxon>
        <taxon>Methanobacteriati</taxon>
        <taxon>Methanobacteriota</taxon>
        <taxon>Stenosarchaea group</taxon>
        <taxon>Halobacteria</taxon>
        <taxon>Halobacteriales</taxon>
        <taxon>Natronomonadaceae</taxon>
        <taxon>Halocatena</taxon>
    </lineage>
</organism>
<feature type="domain" description="Large ribosomal subunit protein eL20" evidence="4">
    <location>
        <begin position="1"/>
        <end position="56"/>
    </location>
</feature>
<reference evidence="5 6" key="1">
    <citation type="submission" date="2018-11" db="EMBL/GenBank/DDBJ databases">
        <title>Taxonoimc description of Halomarina strain SPP-AMP-1.</title>
        <authorList>
            <person name="Pal Y."/>
            <person name="Srinivasana K."/>
            <person name="Verma A."/>
            <person name="Kumar P."/>
        </authorList>
    </citation>
    <scope>NUCLEOTIDE SEQUENCE [LARGE SCALE GENOMIC DNA]</scope>
    <source>
        <strain evidence="5 6">SPP-AMP-1</strain>
    </source>
</reference>
<proteinExistence type="inferred from homology"/>
<protein>
    <recommendedName>
        <fullName evidence="3">Large ribosomal subunit protein eL20</fullName>
    </recommendedName>
</protein>
<name>A0A3P3RC28_9EURY</name>
<dbReference type="Proteomes" id="UP000282322">
    <property type="component" value="Unassembled WGS sequence"/>
</dbReference>
<dbReference type="GO" id="GO:0070180">
    <property type="term" value="F:large ribosomal subunit rRNA binding"/>
    <property type="evidence" value="ECO:0007669"/>
    <property type="project" value="UniProtKB-UniRule"/>
</dbReference>
<dbReference type="HAMAP" id="MF_00273">
    <property type="entry name" value="Ribosomal_eL20"/>
    <property type="match status" value="1"/>
</dbReference>
<dbReference type="Pfam" id="PF01775">
    <property type="entry name" value="Ribosomal_L18A"/>
    <property type="match status" value="1"/>
</dbReference>
<evidence type="ECO:0000313" key="6">
    <source>
        <dbReference type="Proteomes" id="UP000282322"/>
    </source>
</evidence>
<accession>A0A3P3RC28</accession>
<dbReference type="InterPro" id="IPR028877">
    <property type="entry name" value="Ribosomal_eL20"/>
</dbReference>
<dbReference type="EMBL" id="RRCH01000017">
    <property type="protein sequence ID" value="RRJ31026.1"/>
    <property type="molecule type" value="Genomic_DNA"/>
</dbReference>
<keyword evidence="6" id="KW-1185">Reference proteome</keyword>
<keyword evidence="2 3" id="KW-0687">Ribonucleoprotein</keyword>
<comment type="caution">
    <text evidence="5">The sequence shown here is derived from an EMBL/GenBank/DDBJ whole genome shotgun (WGS) entry which is preliminary data.</text>
</comment>
<dbReference type="NCBIfam" id="NF001981">
    <property type="entry name" value="PRK00773.1-1"/>
    <property type="match status" value="1"/>
</dbReference>
<dbReference type="GO" id="GO:0006412">
    <property type="term" value="P:translation"/>
    <property type="evidence" value="ECO:0007669"/>
    <property type="project" value="UniProtKB-UniRule"/>
</dbReference>
<dbReference type="InterPro" id="IPR023573">
    <property type="entry name" value="Ribosomal_eL20_dom"/>
</dbReference>
<comment type="similarity">
    <text evidence="3">Belongs to the eukaryotic ribosomal protein eL20 family.</text>
</comment>
<keyword evidence="3" id="KW-0694">RNA-binding</keyword>
<dbReference type="GO" id="GO:0005840">
    <property type="term" value="C:ribosome"/>
    <property type="evidence" value="ECO:0007669"/>
    <property type="project" value="UniProtKB-KW"/>
</dbReference>
<dbReference type="RefSeq" id="WP_124954683.1">
    <property type="nucleotide sequence ID" value="NZ_RRCH01000017.1"/>
</dbReference>
<evidence type="ECO:0000256" key="1">
    <source>
        <dbReference type="ARBA" id="ARBA00022980"/>
    </source>
</evidence>
<evidence type="ECO:0000313" key="5">
    <source>
        <dbReference type="EMBL" id="RRJ31026.1"/>
    </source>
</evidence>
<dbReference type="SUPFAM" id="SSF160374">
    <property type="entry name" value="RplX-like"/>
    <property type="match status" value="1"/>
</dbReference>
<comment type="subunit">
    <text evidence="3">Part of the 50S ribosomal subunit. Binds 23S rRNA.</text>
</comment>
<evidence type="ECO:0000259" key="4">
    <source>
        <dbReference type="Pfam" id="PF01775"/>
    </source>
</evidence>